<protein>
    <submittedName>
        <fullName evidence="1">Uncharacterized protein</fullName>
    </submittedName>
</protein>
<name>A0A934I3H6_9CLOT</name>
<evidence type="ECO:0000313" key="2">
    <source>
        <dbReference type="Proteomes" id="UP000622687"/>
    </source>
</evidence>
<comment type="caution">
    <text evidence="1">The sequence shown here is derived from an EMBL/GenBank/DDBJ whole genome shotgun (WGS) entry which is preliminary data.</text>
</comment>
<sequence length="404" mass="49081">MEFIKKIKKELKNNETTRKHYIWDELEYSKLLLARGKGINEYSLVDAFILAKYFLHNKGLNNDNTYNKLCEFFKFRDKFSSYYFEMFLELKIKSLVKSAKLQYLKRIHEVKITKNEINIINSMPNDRIRKIAFTLLCMFKANNYKPFRCRRNVVAREVELNINSDDLLKIYSYLIQNNFLEMYNKGKEKRKQLLKNMIEIDEKYGEMFIPYDSYIYERHIHRPRKKTGIQLWIYKQNVDENIEETLQFTSYYKNLTVEEKEEYKKRRYRRKNRYGITFTLEYIKKEIDFLCKFLDEDEFAELIEGEVFYRDFRGYDKNSRNKNKILFADSNDTEGKVIDVDNIVNEYNKIFKDKKINGKCGSCGCEIIKNSNRQKYCDECKKKIKNEQVKANMKRMREMKNVIH</sequence>
<proteinExistence type="predicted"/>
<accession>A0A934I3H6</accession>
<dbReference type="Proteomes" id="UP000622687">
    <property type="component" value="Unassembled WGS sequence"/>
</dbReference>
<organism evidence="1 2">
    <name type="scientific">Clostridium aciditolerans</name>
    <dbReference type="NCBI Taxonomy" id="339861"/>
    <lineage>
        <taxon>Bacteria</taxon>
        <taxon>Bacillati</taxon>
        <taxon>Bacillota</taxon>
        <taxon>Clostridia</taxon>
        <taxon>Eubacteriales</taxon>
        <taxon>Clostridiaceae</taxon>
        <taxon>Clostridium</taxon>
    </lineage>
</organism>
<keyword evidence="2" id="KW-1185">Reference proteome</keyword>
<gene>
    <name evidence="1" type="ORF">I6U51_23300</name>
</gene>
<dbReference type="AlphaFoldDB" id="A0A934I3H6"/>
<dbReference type="RefSeq" id="WP_211144947.1">
    <property type="nucleotide sequence ID" value="NZ_JAEEGB010000048.1"/>
</dbReference>
<reference evidence="1" key="1">
    <citation type="submission" date="2020-12" db="EMBL/GenBank/DDBJ databases">
        <title>Clostridium thailandense sp. nov., a novel acetogenic bacterium isolated from peat land soil in Thailand.</title>
        <authorList>
            <person name="Chaikitkaew S."/>
            <person name="Birkeland N.K."/>
        </authorList>
    </citation>
    <scope>NUCLEOTIDE SEQUENCE</scope>
    <source>
        <strain evidence="1">DSM 17425</strain>
    </source>
</reference>
<evidence type="ECO:0000313" key="1">
    <source>
        <dbReference type="EMBL" id="MBI6875603.1"/>
    </source>
</evidence>
<dbReference type="EMBL" id="JAEEGB010000048">
    <property type="protein sequence ID" value="MBI6875603.1"/>
    <property type="molecule type" value="Genomic_DNA"/>
</dbReference>